<sequence length="501" mass="57123">MKKYYLYIISLMLTLSMVACDLDLEPISDQSELNLGSSQGDTVRIKFKDRAAAKAFYENLYNIMRDRQEHWYLDYLLFGESRTDNAYAGTTGAEVVPVETNALDASNPDIARDWDRYLEDIAQANVLITNIDKVPDPAFVQSERDQWKAEALIFRAMMIFDLAHWFGNIPLNLTEAPDITADNIEEVYPIYFPKPVTQDSAYSQVIKDLTEAIPYAPSINPADKRMLSKTVAYALLAKVYAELGDWDNVILYADKVFADGITLADNYADLWKYDEELGDGSRNNKETILEMQYTSASGNWVTWMLGRNLSNWDESFTWAKWITPSRDLINAFNAAGDTIRQNQTIVYYPCTWSNYYPADNYPFMYKCRSAYSSIIKLRGADIMLLKAEALAHQGDLNGAATLVNKIRQRAKLKDLTIDETGSQDAMLDAILNERRLELALEGQRLFDLIRFGKLLEVMNGINNRDEGRLPQARPFVEEHKLMPIPQTALDKNPNLIQNLGY</sequence>
<name>A0A9D9HTJ6_9BACT</name>
<dbReference type="InterPro" id="IPR011990">
    <property type="entry name" value="TPR-like_helical_dom_sf"/>
</dbReference>
<dbReference type="Proteomes" id="UP000823641">
    <property type="component" value="Unassembled WGS sequence"/>
</dbReference>
<evidence type="ECO:0000259" key="7">
    <source>
        <dbReference type="Pfam" id="PF07980"/>
    </source>
</evidence>
<dbReference type="PROSITE" id="PS51257">
    <property type="entry name" value="PROKAR_LIPOPROTEIN"/>
    <property type="match status" value="1"/>
</dbReference>
<evidence type="ECO:0000256" key="4">
    <source>
        <dbReference type="ARBA" id="ARBA00023136"/>
    </source>
</evidence>
<evidence type="ECO:0000256" key="3">
    <source>
        <dbReference type="ARBA" id="ARBA00022729"/>
    </source>
</evidence>
<proteinExistence type="inferred from homology"/>
<dbReference type="Pfam" id="PF14322">
    <property type="entry name" value="SusD-like_3"/>
    <property type="match status" value="1"/>
</dbReference>
<keyword evidence="5" id="KW-0998">Cell outer membrane</keyword>
<gene>
    <name evidence="9" type="ORF">IAA73_04750</name>
</gene>
<reference evidence="9" key="2">
    <citation type="journal article" date="2021" name="PeerJ">
        <title>Extensive microbial diversity within the chicken gut microbiome revealed by metagenomics and culture.</title>
        <authorList>
            <person name="Gilroy R."/>
            <person name="Ravi A."/>
            <person name="Getino M."/>
            <person name="Pursley I."/>
            <person name="Horton D.L."/>
            <person name="Alikhan N.F."/>
            <person name="Baker D."/>
            <person name="Gharbi K."/>
            <person name="Hall N."/>
            <person name="Watson M."/>
            <person name="Adriaenssens E.M."/>
            <person name="Foster-Nyarko E."/>
            <person name="Jarju S."/>
            <person name="Secka A."/>
            <person name="Antonio M."/>
            <person name="Oren A."/>
            <person name="Chaudhuri R.R."/>
            <person name="La Ragione R."/>
            <person name="Hildebrand F."/>
            <person name="Pallen M.J."/>
        </authorList>
    </citation>
    <scope>NUCLEOTIDE SEQUENCE</scope>
    <source>
        <strain evidence="9">G3-3990</strain>
    </source>
</reference>
<feature type="domain" description="SusD-like N-terminal" evidence="8">
    <location>
        <begin position="91"/>
        <end position="240"/>
    </location>
</feature>
<evidence type="ECO:0000256" key="6">
    <source>
        <dbReference type="SAM" id="SignalP"/>
    </source>
</evidence>
<comment type="similarity">
    <text evidence="2">Belongs to the SusD family.</text>
</comment>
<evidence type="ECO:0000313" key="10">
    <source>
        <dbReference type="Proteomes" id="UP000823641"/>
    </source>
</evidence>
<evidence type="ECO:0000259" key="8">
    <source>
        <dbReference type="Pfam" id="PF14322"/>
    </source>
</evidence>
<evidence type="ECO:0000256" key="1">
    <source>
        <dbReference type="ARBA" id="ARBA00004442"/>
    </source>
</evidence>
<accession>A0A9D9HTJ6</accession>
<feature type="chain" id="PRO_5038341818" evidence="6">
    <location>
        <begin position="20"/>
        <end position="501"/>
    </location>
</feature>
<dbReference type="Pfam" id="PF07980">
    <property type="entry name" value="SusD_RagB"/>
    <property type="match status" value="1"/>
</dbReference>
<dbReference type="SUPFAM" id="SSF48452">
    <property type="entry name" value="TPR-like"/>
    <property type="match status" value="1"/>
</dbReference>
<dbReference type="InterPro" id="IPR012944">
    <property type="entry name" value="SusD_RagB_dom"/>
</dbReference>
<dbReference type="GO" id="GO:0009279">
    <property type="term" value="C:cell outer membrane"/>
    <property type="evidence" value="ECO:0007669"/>
    <property type="project" value="UniProtKB-SubCell"/>
</dbReference>
<organism evidence="9 10">
    <name type="scientific">Candidatus Gallipaludibacter merdavium</name>
    <dbReference type="NCBI Taxonomy" id="2840839"/>
    <lineage>
        <taxon>Bacteria</taxon>
        <taxon>Pseudomonadati</taxon>
        <taxon>Bacteroidota</taxon>
        <taxon>Bacteroidia</taxon>
        <taxon>Bacteroidales</taxon>
        <taxon>Candidatus Gallipaludibacter</taxon>
    </lineage>
</organism>
<comment type="subcellular location">
    <subcellularLocation>
        <location evidence="1">Cell outer membrane</location>
    </subcellularLocation>
</comment>
<dbReference type="EMBL" id="JADIMG010000047">
    <property type="protein sequence ID" value="MBO8459628.1"/>
    <property type="molecule type" value="Genomic_DNA"/>
</dbReference>
<comment type="caution">
    <text evidence="9">The sequence shown here is derived from an EMBL/GenBank/DDBJ whole genome shotgun (WGS) entry which is preliminary data.</text>
</comment>
<dbReference type="CDD" id="cd08977">
    <property type="entry name" value="SusD"/>
    <property type="match status" value="1"/>
</dbReference>
<protein>
    <submittedName>
        <fullName evidence="9">RagB/SusD family nutrient uptake outer membrane protein</fullName>
    </submittedName>
</protein>
<reference evidence="9" key="1">
    <citation type="submission" date="2020-10" db="EMBL/GenBank/DDBJ databases">
        <authorList>
            <person name="Gilroy R."/>
        </authorList>
    </citation>
    <scope>NUCLEOTIDE SEQUENCE</scope>
    <source>
        <strain evidence="9">G3-3990</strain>
    </source>
</reference>
<dbReference type="Gene3D" id="1.25.40.390">
    <property type="match status" value="1"/>
</dbReference>
<evidence type="ECO:0000256" key="5">
    <source>
        <dbReference type="ARBA" id="ARBA00023237"/>
    </source>
</evidence>
<evidence type="ECO:0000256" key="2">
    <source>
        <dbReference type="ARBA" id="ARBA00006275"/>
    </source>
</evidence>
<evidence type="ECO:0000313" key="9">
    <source>
        <dbReference type="EMBL" id="MBO8459628.1"/>
    </source>
</evidence>
<keyword evidence="3 6" id="KW-0732">Signal</keyword>
<feature type="signal peptide" evidence="6">
    <location>
        <begin position="1"/>
        <end position="19"/>
    </location>
</feature>
<feature type="domain" description="RagB/SusD" evidence="7">
    <location>
        <begin position="338"/>
        <end position="501"/>
    </location>
</feature>
<keyword evidence="4" id="KW-0472">Membrane</keyword>
<dbReference type="AlphaFoldDB" id="A0A9D9HTJ6"/>
<dbReference type="InterPro" id="IPR033985">
    <property type="entry name" value="SusD-like_N"/>
</dbReference>